<dbReference type="Gene3D" id="3.90.1150.200">
    <property type="match status" value="1"/>
</dbReference>
<gene>
    <name evidence="2" type="ORF">EGT74_18415</name>
</gene>
<dbReference type="EMBL" id="RPDH01000002">
    <property type="protein sequence ID" value="RPE08987.1"/>
    <property type="molecule type" value="Genomic_DNA"/>
</dbReference>
<proteinExistence type="predicted"/>
<organism evidence="2 3">
    <name type="scientific">Chitinophaga lutea</name>
    <dbReference type="NCBI Taxonomy" id="2488634"/>
    <lineage>
        <taxon>Bacteria</taxon>
        <taxon>Pseudomonadati</taxon>
        <taxon>Bacteroidota</taxon>
        <taxon>Chitinophagia</taxon>
        <taxon>Chitinophagales</taxon>
        <taxon>Chitinophagaceae</taxon>
        <taxon>Chitinophaga</taxon>
    </lineage>
</organism>
<protein>
    <recommendedName>
        <fullName evidence="1">YdhG-like domain-containing protein</fullName>
    </recommendedName>
</protein>
<dbReference type="Proteomes" id="UP000278351">
    <property type="component" value="Unassembled WGS sequence"/>
</dbReference>
<dbReference type="RefSeq" id="WP_123847987.1">
    <property type="nucleotide sequence ID" value="NZ_RPDH01000002.1"/>
</dbReference>
<feature type="domain" description="YdhG-like" evidence="1">
    <location>
        <begin position="16"/>
        <end position="111"/>
    </location>
</feature>
<dbReference type="AlphaFoldDB" id="A0A3N4PY37"/>
<dbReference type="SUPFAM" id="SSF159888">
    <property type="entry name" value="YdhG-like"/>
    <property type="match status" value="1"/>
</dbReference>
<dbReference type="OrthoDB" id="9800461at2"/>
<dbReference type="Pfam" id="PF13376">
    <property type="entry name" value="OmdA"/>
    <property type="match status" value="1"/>
</dbReference>
<accession>A0A3N4PY37</accession>
<evidence type="ECO:0000313" key="2">
    <source>
        <dbReference type="EMBL" id="RPE08987.1"/>
    </source>
</evidence>
<comment type="caution">
    <text evidence="2">The sequence shown here is derived from an EMBL/GenBank/DDBJ whole genome shotgun (WGS) entry which is preliminary data.</text>
</comment>
<evidence type="ECO:0000259" key="1">
    <source>
        <dbReference type="Pfam" id="PF08818"/>
    </source>
</evidence>
<sequence>MDTTTQYIAKAAPFAQPILEHLRNLVLKTCPHATERKKWGMPFFETYGDNLCSMAAFKQHCTFGFWKASLMKDPQGLISQMGETAMGHFGRLTSLEDLPPDKVIIAYIREADQLNKKGIKPTAKKTDKKDLTTPPVLAAALKKNKAAAKTFEAFSYSAKKEYIEWIEEAKTEATVAKRVATAVEWMAEGKQRNWKYQ</sequence>
<keyword evidence="3" id="KW-1185">Reference proteome</keyword>
<evidence type="ECO:0000313" key="3">
    <source>
        <dbReference type="Proteomes" id="UP000278351"/>
    </source>
</evidence>
<reference evidence="2 3" key="1">
    <citation type="submission" date="2018-11" db="EMBL/GenBank/DDBJ databases">
        <title>Chitinophaga lutea sp.nov., isolate from arsenic contaminated soil.</title>
        <authorList>
            <person name="Zong Y."/>
        </authorList>
    </citation>
    <scope>NUCLEOTIDE SEQUENCE [LARGE SCALE GENOMIC DNA]</scope>
    <source>
        <strain evidence="2 3">ZY74</strain>
    </source>
</reference>
<name>A0A3N4PY37_9BACT</name>
<dbReference type="InterPro" id="IPR014922">
    <property type="entry name" value="YdhG-like"/>
</dbReference>
<dbReference type="Pfam" id="PF08818">
    <property type="entry name" value="DUF1801"/>
    <property type="match status" value="1"/>
</dbReference>